<reference evidence="3 4" key="1">
    <citation type="submission" date="2017-06" db="EMBL/GenBank/DDBJ databases">
        <title>Comparative genomic analysis of Ambrosia Fusariam Clade fungi.</title>
        <authorList>
            <person name="Stajich J.E."/>
            <person name="Carrillo J."/>
            <person name="Kijimoto T."/>
            <person name="Eskalen A."/>
            <person name="O'Donnell K."/>
            <person name="Kasson M."/>
        </authorList>
    </citation>
    <scope>NUCLEOTIDE SEQUENCE [LARGE SCALE GENOMIC DNA]</scope>
    <source>
        <strain evidence="3 4">UCR1854</strain>
    </source>
</reference>
<name>A0A430KYT6_9HYPO</name>
<feature type="compositionally biased region" description="Basic and acidic residues" evidence="1">
    <location>
        <begin position="874"/>
        <end position="886"/>
    </location>
</feature>
<evidence type="ECO:0000259" key="2">
    <source>
        <dbReference type="PROSITE" id="PS00028"/>
    </source>
</evidence>
<feature type="domain" description="C2H2-type" evidence="2">
    <location>
        <begin position="284"/>
        <end position="304"/>
    </location>
</feature>
<feature type="compositionally biased region" description="Basic and acidic residues" evidence="1">
    <location>
        <begin position="163"/>
        <end position="181"/>
    </location>
</feature>
<feature type="compositionally biased region" description="Polar residues" evidence="1">
    <location>
        <begin position="654"/>
        <end position="664"/>
    </location>
</feature>
<feature type="compositionally biased region" description="Acidic residues" evidence="1">
    <location>
        <begin position="766"/>
        <end position="785"/>
    </location>
</feature>
<feature type="compositionally biased region" description="Basic and acidic residues" evidence="1">
    <location>
        <begin position="1"/>
        <end position="11"/>
    </location>
</feature>
<protein>
    <recommendedName>
        <fullName evidence="2">C2H2-type domain-containing protein</fullName>
    </recommendedName>
</protein>
<dbReference type="Proteomes" id="UP000287124">
    <property type="component" value="Unassembled WGS sequence"/>
</dbReference>
<feature type="region of interest" description="Disordered" evidence="1">
    <location>
        <begin position="1"/>
        <end position="20"/>
    </location>
</feature>
<feature type="domain" description="C2H2-type" evidence="2">
    <location>
        <begin position="258"/>
        <end position="278"/>
    </location>
</feature>
<feature type="region of interest" description="Disordered" evidence="1">
    <location>
        <begin position="1090"/>
        <end position="1118"/>
    </location>
</feature>
<feature type="compositionally biased region" description="Polar residues" evidence="1">
    <location>
        <begin position="846"/>
        <end position="863"/>
    </location>
</feature>
<feature type="compositionally biased region" description="Polar residues" evidence="1">
    <location>
        <begin position="599"/>
        <end position="611"/>
    </location>
</feature>
<keyword evidence="4" id="KW-1185">Reference proteome</keyword>
<dbReference type="PROSITE" id="PS00028">
    <property type="entry name" value="ZINC_FINGER_C2H2_1"/>
    <property type="match status" value="2"/>
</dbReference>
<gene>
    <name evidence="3" type="ORF">BHE90_016994</name>
</gene>
<feature type="compositionally biased region" description="Basic and acidic residues" evidence="1">
    <location>
        <begin position="993"/>
        <end position="1002"/>
    </location>
</feature>
<organism evidence="3 4">
    <name type="scientific">Fusarium euwallaceae</name>
    <dbReference type="NCBI Taxonomy" id="1147111"/>
    <lineage>
        <taxon>Eukaryota</taxon>
        <taxon>Fungi</taxon>
        <taxon>Dikarya</taxon>
        <taxon>Ascomycota</taxon>
        <taxon>Pezizomycotina</taxon>
        <taxon>Sordariomycetes</taxon>
        <taxon>Hypocreomycetidae</taxon>
        <taxon>Hypocreales</taxon>
        <taxon>Nectriaceae</taxon>
        <taxon>Fusarium</taxon>
        <taxon>Fusarium solani species complex</taxon>
    </lineage>
</organism>
<sequence>MDPSPTHDIETGHGTGFGTDHERQWRLGTFLGLLEPEKVKIPLWKKGKYLPRIGFHSHITLTLHWEGWQVSCAVLKLNLFVAQWKWKYKARPILPLARQQPPGGELGLVEAEDQGQCDVAADATSRVFPVNLLCMNFNTMSHNNLNTHTFSSPTAIRGGGGSVDKHYEDRHDERQLERQDGSELAGSGRDDPCQYEPPVEIQDGETSTWIDPAPGSNCSSNRTPEPVLDCTACTQRFDTKLPLKNHKCPAPLPKPFFCADCPTEFSARKAAENHHCRHERRVFCGNCEEEYNNTLELKIHVFGHSTVKNPVQCTCGLGFKNYKEFRKHPKAKGCRLLDYTPSDLKDKRMFGCYIEGNKATFNNHAELLKHSKPKSTQESTVALDHIAANASSTLFFCNHYNCRIGRNQAERFTDLSHLCQHVWNHSKEKQRECTCPDEAPKAYEEFERHLQKGKCQQLDLLRTPDCVKGMMVFGYMKDGAEFTFDSVNALREHLKKSRTLCPHCGLRYDNVWMHLHTCQRFLAQAWCPYCREPLAKNDCLMHLASCPGHPDNQGPESTLTLSGEDEAVRLYSPAPLGRQTLASQASSTSAASPSRGSTIHVSNEPLFTTQPERPMMLDIDPAGDGGEGGEDDGIPSGDLISSEAARMNGPGSVQPAQPSMSPQAAENARTLDWRPQNHEGLRENAALNLSDASETESGVHPLPAATAFRRLLAPGSALEMGENISQRGAMPASGVRGAHLPKDYENGNSCEDLVSSEAAVAASPINDDEDEDEYNDEDDSEDGSEDGYRSLPLAVEAAVSGKAAVRGAHRQPGISRQRRRQRQRKGQCEDEARPNYPAHSVAERQSLPTSSLGKDSSLSNVSNDPAPIRRKRDQPRSEEGEDERIAKRQRTHHGQQAIEIVQDQGQSQEICLDSPAITTPQNEPSSVHSPSSRSLNASLDAESTRDDDDRVLSGAFISSEPTTVAPGPRGSDVHAHDDGDAVYDTHQQPDPPSQREEQRHQQQQDTFKQQDIATEAMAKVRDKFEEIDERIKGAEVLQIKAEEKEKVIKNKIEFEGIWQQNLKALVEESVEKVRKFEEELKNCQEEKQSAARELKEGRQSKSDLAQKIEDILPRDGGK</sequence>
<dbReference type="AlphaFoldDB" id="A0A430KYT6"/>
<feature type="compositionally biased region" description="Low complexity" evidence="1">
    <location>
        <begin position="925"/>
        <end position="934"/>
    </location>
</feature>
<feature type="compositionally biased region" description="Basic and acidic residues" evidence="1">
    <location>
        <begin position="942"/>
        <end position="951"/>
    </location>
</feature>
<feature type="region of interest" description="Disordered" evidence="1">
    <location>
        <begin position="580"/>
        <end position="667"/>
    </location>
</feature>
<evidence type="ECO:0000313" key="3">
    <source>
        <dbReference type="EMBL" id="RTE68628.1"/>
    </source>
</evidence>
<feature type="region of interest" description="Disordered" evidence="1">
    <location>
        <begin position="728"/>
        <end position="1012"/>
    </location>
</feature>
<accession>A0A430KYT6</accession>
<feature type="compositionally biased region" description="Basic residues" evidence="1">
    <location>
        <begin position="816"/>
        <end position="825"/>
    </location>
</feature>
<comment type="caution">
    <text evidence="3">The sequence shown here is derived from an EMBL/GenBank/DDBJ whole genome shotgun (WGS) entry which is preliminary data.</text>
</comment>
<dbReference type="InterPro" id="IPR013087">
    <property type="entry name" value="Znf_C2H2_type"/>
</dbReference>
<dbReference type="EMBL" id="MIKF01000764">
    <property type="protein sequence ID" value="RTE68628.1"/>
    <property type="molecule type" value="Genomic_DNA"/>
</dbReference>
<proteinExistence type="predicted"/>
<feature type="region of interest" description="Disordered" evidence="1">
    <location>
        <begin position="151"/>
        <end position="195"/>
    </location>
</feature>
<evidence type="ECO:0000313" key="4">
    <source>
        <dbReference type="Proteomes" id="UP000287124"/>
    </source>
</evidence>
<feature type="compositionally biased region" description="Low complexity" evidence="1">
    <location>
        <begin position="582"/>
        <end position="597"/>
    </location>
</feature>
<evidence type="ECO:0000256" key="1">
    <source>
        <dbReference type="SAM" id="MobiDB-lite"/>
    </source>
</evidence>